<organism evidence="2 3">
    <name type="scientific">Nocardiopsis terrae</name>
    <dbReference type="NCBI Taxonomy" id="372655"/>
    <lineage>
        <taxon>Bacteria</taxon>
        <taxon>Bacillati</taxon>
        <taxon>Actinomycetota</taxon>
        <taxon>Actinomycetes</taxon>
        <taxon>Streptosporangiales</taxon>
        <taxon>Nocardiopsidaceae</taxon>
        <taxon>Nocardiopsis</taxon>
    </lineage>
</organism>
<proteinExistence type="predicted"/>
<keyword evidence="3" id="KW-1185">Reference proteome</keyword>
<reference evidence="2 3" key="1">
    <citation type="submission" date="2020-10" db="EMBL/GenBank/DDBJ databases">
        <title>Sequencing the genomes of 1000 actinobacteria strains.</title>
        <authorList>
            <person name="Klenk H.-P."/>
        </authorList>
    </citation>
    <scope>NUCLEOTIDE SEQUENCE [LARGE SCALE GENOMIC DNA]</scope>
    <source>
        <strain evidence="2 3">DSM 45157</strain>
    </source>
</reference>
<feature type="compositionally biased region" description="Pro residues" evidence="1">
    <location>
        <begin position="62"/>
        <end position="78"/>
    </location>
</feature>
<dbReference type="Proteomes" id="UP000598217">
    <property type="component" value="Unassembled WGS sequence"/>
</dbReference>
<dbReference type="EMBL" id="JADBDY010000001">
    <property type="protein sequence ID" value="MBE1460503.1"/>
    <property type="molecule type" value="Genomic_DNA"/>
</dbReference>
<comment type="caution">
    <text evidence="2">The sequence shown here is derived from an EMBL/GenBank/DDBJ whole genome shotgun (WGS) entry which is preliminary data.</text>
</comment>
<accession>A0ABR9HN96</accession>
<sequence length="94" mass="10194">MWQAFSAVHSALLSGRWKFISAGASVPGVIWKTNRTPSSTSSWPVRVISRVGGTSPTLPWEVPMPNPMPTRPSGPAPRPKAAKYMPRRIMAVPA</sequence>
<evidence type="ECO:0000313" key="2">
    <source>
        <dbReference type="EMBL" id="MBE1460503.1"/>
    </source>
</evidence>
<evidence type="ECO:0000313" key="3">
    <source>
        <dbReference type="Proteomes" id="UP000598217"/>
    </source>
</evidence>
<evidence type="ECO:0000256" key="1">
    <source>
        <dbReference type="SAM" id="MobiDB-lite"/>
    </source>
</evidence>
<protein>
    <submittedName>
        <fullName evidence="2">Uncharacterized protein</fullName>
    </submittedName>
</protein>
<feature type="region of interest" description="Disordered" evidence="1">
    <location>
        <begin position="56"/>
        <end position="84"/>
    </location>
</feature>
<name>A0ABR9HN96_9ACTN</name>
<gene>
    <name evidence="2" type="ORF">H4W79_004717</name>
</gene>